<feature type="non-terminal residue" evidence="1">
    <location>
        <position position="1"/>
    </location>
</feature>
<dbReference type="AlphaFoldDB" id="A0A151WGC2"/>
<evidence type="ECO:0000313" key="1">
    <source>
        <dbReference type="EMBL" id="KYQ46890.1"/>
    </source>
</evidence>
<dbReference type="EMBL" id="KQ983178">
    <property type="protein sequence ID" value="KYQ46890.1"/>
    <property type="molecule type" value="Genomic_DNA"/>
</dbReference>
<sequence length="107" mass="12713">KSWFFNKSLKREEIVTITRLRSNHYNLAYNLHRKEIINSPACFCGDPRQDINLYESYIVFYCKQCIDKSAKLRAYLKKHFPMSPIDIHLMLKNSPSTLCRLISAYLH</sequence>
<proteinExistence type="predicted"/>
<accession>A0A151WGC2</accession>
<gene>
    <name evidence="1" type="ORF">ALC60_14105</name>
</gene>
<dbReference type="STRING" id="64791.A0A151WGC2"/>
<dbReference type="Proteomes" id="UP000075809">
    <property type="component" value="Unassembled WGS sequence"/>
</dbReference>
<protein>
    <submittedName>
        <fullName evidence="1">Uncharacterized protein</fullName>
    </submittedName>
</protein>
<organism evidence="1 2">
    <name type="scientific">Mycetomoellerius zeteki</name>
    <dbReference type="NCBI Taxonomy" id="64791"/>
    <lineage>
        <taxon>Eukaryota</taxon>
        <taxon>Metazoa</taxon>
        <taxon>Ecdysozoa</taxon>
        <taxon>Arthropoda</taxon>
        <taxon>Hexapoda</taxon>
        <taxon>Insecta</taxon>
        <taxon>Pterygota</taxon>
        <taxon>Neoptera</taxon>
        <taxon>Endopterygota</taxon>
        <taxon>Hymenoptera</taxon>
        <taxon>Apocrita</taxon>
        <taxon>Aculeata</taxon>
        <taxon>Formicoidea</taxon>
        <taxon>Formicidae</taxon>
        <taxon>Myrmicinae</taxon>
        <taxon>Mycetomoellerius</taxon>
    </lineage>
</organism>
<evidence type="ECO:0000313" key="2">
    <source>
        <dbReference type="Proteomes" id="UP000075809"/>
    </source>
</evidence>
<name>A0A151WGC2_9HYME</name>
<reference evidence="1 2" key="1">
    <citation type="submission" date="2015-09" db="EMBL/GenBank/DDBJ databases">
        <title>Trachymyrmex zeteki WGS genome.</title>
        <authorList>
            <person name="Nygaard S."/>
            <person name="Hu H."/>
            <person name="Boomsma J."/>
            <person name="Zhang G."/>
        </authorList>
    </citation>
    <scope>NUCLEOTIDE SEQUENCE [LARGE SCALE GENOMIC DNA]</scope>
    <source>
        <strain evidence="1">Tzet28-1</strain>
        <tissue evidence="1">Whole body</tissue>
    </source>
</reference>
<keyword evidence="2" id="KW-1185">Reference proteome</keyword>